<reference evidence="3 4" key="1">
    <citation type="submission" date="2016-07" db="EMBL/GenBank/DDBJ databases">
        <title>Pervasive Adenine N6-methylation of Active Genes in Fungi.</title>
        <authorList>
            <consortium name="DOE Joint Genome Institute"/>
            <person name="Mondo S.J."/>
            <person name="Dannebaum R.O."/>
            <person name="Kuo R.C."/>
            <person name="Labutti K."/>
            <person name="Haridas S."/>
            <person name="Kuo A."/>
            <person name="Salamov A."/>
            <person name="Ahrendt S.R."/>
            <person name="Lipzen A."/>
            <person name="Sullivan W."/>
            <person name="Andreopoulos W.B."/>
            <person name="Clum A."/>
            <person name="Lindquist E."/>
            <person name="Daum C."/>
            <person name="Ramamoorthy G.K."/>
            <person name="Gryganskyi A."/>
            <person name="Culley D."/>
            <person name="Magnuson J.K."/>
            <person name="James T.Y."/>
            <person name="O'Malley M.A."/>
            <person name="Stajich J.E."/>
            <person name="Spatafora J.W."/>
            <person name="Visel A."/>
            <person name="Grigoriev I.V."/>
        </authorList>
    </citation>
    <scope>NUCLEOTIDE SEQUENCE [LARGE SCALE GENOMIC DNA]</scope>
    <source>
        <strain evidence="3 4">CBS 115471</strain>
    </source>
</reference>
<proteinExistence type="predicted"/>
<evidence type="ECO:0000313" key="3">
    <source>
        <dbReference type="EMBL" id="ORY11321.1"/>
    </source>
</evidence>
<dbReference type="PANTHER" id="PTHR24148:SF64">
    <property type="entry name" value="HETEROKARYON INCOMPATIBILITY DOMAIN-CONTAINING PROTEIN"/>
    <property type="match status" value="1"/>
</dbReference>
<dbReference type="STRING" id="1231657.A0A1Y1ZM28"/>
<evidence type="ECO:0000313" key="4">
    <source>
        <dbReference type="Proteomes" id="UP000193144"/>
    </source>
</evidence>
<comment type="caution">
    <text evidence="3">The sequence shown here is derived from an EMBL/GenBank/DDBJ whole genome shotgun (WGS) entry which is preliminary data.</text>
</comment>
<organism evidence="3 4">
    <name type="scientific">Clohesyomyces aquaticus</name>
    <dbReference type="NCBI Taxonomy" id="1231657"/>
    <lineage>
        <taxon>Eukaryota</taxon>
        <taxon>Fungi</taxon>
        <taxon>Dikarya</taxon>
        <taxon>Ascomycota</taxon>
        <taxon>Pezizomycotina</taxon>
        <taxon>Dothideomycetes</taxon>
        <taxon>Pleosporomycetidae</taxon>
        <taxon>Pleosporales</taxon>
        <taxon>Lindgomycetaceae</taxon>
        <taxon>Clohesyomyces</taxon>
    </lineage>
</organism>
<dbReference type="InterPro" id="IPR010730">
    <property type="entry name" value="HET"/>
</dbReference>
<dbReference type="InterPro" id="IPR052895">
    <property type="entry name" value="HetReg/Transcr_Mod"/>
</dbReference>
<evidence type="ECO:0000259" key="2">
    <source>
        <dbReference type="Pfam" id="PF06985"/>
    </source>
</evidence>
<dbReference type="PANTHER" id="PTHR24148">
    <property type="entry name" value="ANKYRIN REPEAT DOMAIN-CONTAINING PROTEIN 39 HOMOLOG-RELATED"/>
    <property type="match status" value="1"/>
</dbReference>
<dbReference type="EMBL" id="MCFA01000062">
    <property type="protein sequence ID" value="ORY11321.1"/>
    <property type="molecule type" value="Genomic_DNA"/>
</dbReference>
<keyword evidence="4" id="KW-1185">Reference proteome</keyword>
<protein>
    <submittedName>
        <fullName evidence="3">Heterokaryon incompatibility protein-domain-containing protein</fullName>
    </submittedName>
</protein>
<accession>A0A1Y1ZM28</accession>
<evidence type="ECO:0000256" key="1">
    <source>
        <dbReference type="SAM" id="MobiDB-lite"/>
    </source>
</evidence>
<dbReference type="Pfam" id="PF06985">
    <property type="entry name" value="HET"/>
    <property type="match status" value="1"/>
</dbReference>
<feature type="compositionally biased region" description="Basic and acidic residues" evidence="1">
    <location>
        <begin position="51"/>
        <end position="62"/>
    </location>
</feature>
<dbReference type="AlphaFoldDB" id="A0A1Y1ZM28"/>
<dbReference type="OrthoDB" id="2157530at2759"/>
<sequence length="836" mass="92985">MEQQGSNDADLAGKEFCKEQVGPLSAVELDTAPTPSKMEGVENANSGENSSDERINRFDRVCRPSSPSPLPSLASTTSSMREHSPPSAFYISEEDESQSQSTAVRDWWQPRYSYATIRETEFRLLRIAPGTADEPIHGALKILSITRIQNSKLKFQALSYAWGEGKPIQEILLQNIPITHDENEALQERPRPFAIRTTLHQALGRIRQPDKHVWIWVDAICINQKDDSEKSHQLPKMIYIYSNAWNVTIWLGENEDGDNDSTLAMDFLPKILNLASLDIITAKDGIDDIDLTSWKAFASLIGRPWFCRRWVIQEVAYAKRLSIRCGERVVSWVDFADAVELFLDKLDQVRELYSESRLSRTDPDALQHVESSGARALVKMSRNVFRKTSKGDVVARLWDLETLVLNSVSFGAKDSRDVVYGLLSLASDAPIEGYPEYEPGTLPTVFIPDYSKKARDVLIDFVEYSIAKTSSLDIICRHWALRESKLDTWEGPSWIGLVSNSTYGGPMLGTGRINGESLVGKPGERIYNASRGVKICAKLDEHPSPSRIQSSNKRAISEADLAPDGTACPPAKRTVLSFNGDEIYLPERRQYFQAPQTIQVKMPPRFNGILQAKGIMIGTIRSISSRVVEGTIPEDALKILGWDGSLDKGIDDSIWRTLVADRGLDGNIAPSWYRRACAVALTKASPEGDLNTAKLMQSKTQPGCVTEYLKRVQTVVWGRKFFSIDEAGKHKSLMGLGSRFVRGGDIVCILFGCSVPVILREEKLFIGKFARKGIRTITTRGMESKITLVGECYIHGMMEGEAFADLQVCAQSSASHDNLVLQLSTHPEAQSTVSTG</sequence>
<name>A0A1Y1ZM28_9PLEO</name>
<dbReference type="Proteomes" id="UP000193144">
    <property type="component" value="Unassembled WGS sequence"/>
</dbReference>
<gene>
    <name evidence="3" type="ORF">BCR34DRAFT_587984</name>
</gene>
<feature type="region of interest" description="Disordered" evidence="1">
    <location>
        <begin position="22"/>
        <end position="85"/>
    </location>
</feature>
<feature type="domain" description="Heterokaryon incompatibility" evidence="2">
    <location>
        <begin position="155"/>
        <end position="314"/>
    </location>
</feature>